<reference evidence="1" key="1">
    <citation type="submission" date="2014-09" db="EMBL/GenBank/DDBJ databases">
        <authorList>
            <person name="Magalhaes I.L.F."/>
            <person name="Oliveira U."/>
            <person name="Santos F.R."/>
            <person name="Vidigal T.H.D.A."/>
            <person name="Brescovit A.D."/>
            <person name="Santos A.J."/>
        </authorList>
    </citation>
    <scope>NUCLEOTIDE SEQUENCE</scope>
    <source>
        <tissue evidence="1">Shoot tissue taken approximately 20 cm above the soil surface</tissue>
    </source>
</reference>
<name>A0A0A9BPM6_ARUDO</name>
<proteinExistence type="predicted"/>
<reference evidence="1" key="2">
    <citation type="journal article" date="2015" name="Data Brief">
        <title>Shoot transcriptome of the giant reed, Arundo donax.</title>
        <authorList>
            <person name="Barrero R.A."/>
            <person name="Guerrero F.D."/>
            <person name="Moolhuijzen P."/>
            <person name="Goolsby J.A."/>
            <person name="Tidwell J."/>
            <person name="Bellgard S.E."/>
            <person name="Bellgard M.I."/>
        </authorList>
    </citation>
    <scope>NUCLEOTIDE SEQUENCE</scope>
    <source>
        <tissue evidence="1">Shoot tissue taken approximately 20 cm above the soil surface</tissue>
    </source>
</reference>
<dbReference type="EMBL" id="GBRH01236673">
    <property type="protein sequence ID" value="JAD61222.1"/>
    <property type="molecule type" value="Transcribed_RNA"/>
</dbReference>
<protein>
    <submittedName>
        <fullName evidence="1">Uncharacterized protein</fullName>
    </submittedName>
</protein>
<accession>A0A0A9BPM6</accession>
<sequence>MEHTKDEFGAATLNSNRQGHRFIKFTKYQNWGRRA</sequence>
<organism evidence="1">
    <name type="scientific">Arundo donax</name>
    <name type="common">Giant reed</name>
    <name type="synonym">Donax arundinaceus</name>
    <dbReference type="NCBI Taxonomy" id="35708"/>
    <lineage>
        <taxon>Eukaryota</taxon>
        <taxon>Viridiplantae</taxon>
        <taxon>Streptophyta</taxon>
        <taxon>Embryophyta</taxon>
        <taxon>Tracheophyta</taxon>
        <taxon>Spermatophyta</taxon>
        <taxon>Magnoliopsida</taxon>
        <taxon>Liliopsida</taxon>
        <taxon>Poales</taxon>
        <taxon>Poaceae</taxon>
        <taxon>PACMAD clade</taxon>
        <taxon>Arundinoideae</taxon>
        <taxon>Arundineae</taxon>
        <taxon>Arundo</taxon>
    </lineage>
</organism>
<dbReference type="AlphaFoldDB" id="A0A0A9BPM6"/>
<evidence type="ECO:0000313" key="1">
    <source>
        <dbReference type="EMBL" id="JAD61222.1"/>
    </source>
</evidence>